<accession>A0AAW2YYX3</accession>
<comment type="caution">
    <text evidence="1">The sequence shown here is derived from an EMBL/GenBank/DDBJ whole genome shotgun (WGS) entry which is preliminary data.</text>
</comment>
<dbReference type="EMBL" id="JAOPGA020000821">
    <property type="protein sequence ID" value="KAL0482131.1"/>
    <property type="molecule type" value="Genomic_DNA"/>
</dbReference>
<dbReference type="Proteomes" id="UP001431209">
    <property type="component" value="Unassembled WGS sequence"/>
</dbReference>
<dbReference type="AlphaFoldDB" id="A0AAW2YYX3"/>
<sequence length="309" mass="35360">MLSIFTWCISKEKDMNLCLILLVALFTTCYSITNRTLVTMQVFSSRSNPQWHLEGEERTNFLTIVKDLYKNYKNCDQKTYKLGYTGFRVVDSQNNKCLHVVNSKPAETFLLESYMRRNNGEEKLIEHIKDSIQSGIKTFHSPNPTFTPLVINPVRRVGPDNVTVYSPERWKGLEEGFNNCYNYASDVCTYHFSSPGLGSGKEFTVVSCEDVWPASIRDGLVPLSNKTSPPFRNQPKLGHYVSLVIWPETDFHWYRKDLGGFWSHKPGNIEVRDVDASGNKIADPDKADIKPYTEICGYYIAIPSKLKLN</sequence>
<evidence type="ECO:0000313" key="1">
    <source>
        <dbReference type="EMBL" id="KAL0482131.1"/>
    </source>
</evidence>
<organism evidence="1 2">
    <name type="scientific">Acrasis kona</name>
    <dbReference type="NCBI Taxonomy" id="1008807"/>
    <lineage>
        <taxon>Eukaryota</taxon>
        <taxon>Discoba</taxon>
        <taxon>Heterolobosea</taxon>
        <taxon>Tetramitia</taxon>
        <taxon>Eutetramitia</taxon>
        <taxon>Acrasidae</taxon>
        <taxon>Acrasis</taxon>
    </lineage>
</organism>
<reference evidence="1 2" key="1">
    <citation type="submission" date="2024-03" db="EMBL/GenBank/DDBJ databases">
        <title>The Acrasis kona genome and developmental transcriptomes reveal deep origins of eukaryotic multicellular pathways.</title>
        <authorList>
            <person name="Sheikh S."/>
            <person name="Fu C.-J."/>
            <person name="Brown M.W."/>
            <person name="Baldauf S.L."/>
        </authorList>
    </citation>
    <scope>NUCLEOTIDE SEQUENCE [LARGE SCALE GENOMIC DNA]</scope>
    <source>
        <strain evidence="1 2">ATCC MYA-3509</strain>
    </source>
</reference>
<evidence type="ECO:0000313" key="2">
    <source>
        <dbReference type="Proteomes" id="UP001431209"/>
    </source>
</evidence>
<name>A0AAW2YYX3_9EUKA</name>
<keyword evidence="2" id="KW-1185">Reference proteome</keyword>
<gene>
    <name evidence="1" type="ORF">AKO1_013345</name>
</gene>
<proteinExistence type="predicted"/>
<protein>
    <submittedName>
        <fullName evidence="1">Insoluble matrix shell protein</fullName>
    </submittedName>
</protein>